<keyword evidence="4" id="KW-1185">Reference proteome</keyword>
<accession>K0T0C1</accession>
<evidence type="ECO:0000256" key="2">
    <source>
        <dbReference type="SAM" id="SignalP"/>
    </source>
</evidence>
<evidence type="ECO:0000256" key="1">
    <source>
        <dbReference type="SAM" id="Coils"/>
    </source>
</evidence>
<feature type="coiled-coil region" evidence="1">
    <location>
        <begin position="159"/>
        <end position="193"/>
    </location>
</feature>
<comment type="caution">
    <text evidence="3">The sequence shown here is derived from an EMBL/GenBank/DDBJ whole genome shotgun (WGS) entry which is preliminary data.</text>
</comment>
<keyword evidence="2" id="KW-0732">Signal</keyword>
<feature type="chain" id="PRO_5003838144" evidence="2">
    <location>
        <begin position="32"/>
        <end position="223"/>
    </location>
</feature>
<dbReference type="EMBL" id="AGNL01008256">
    <property type="protein sequence ID" value="EJK70644.1"/>
    <property type="molecule type" value="Genomic_DNA"/>
</dbReference>
<evidence type="ECO:0000313" key="4">
    <source>
        <dbReference type="Proteomes" id="UP000266841"/>
    </source>
</evidence>
<dbReference type="OrthoDB" id="49575at2759"/>
<proteinExistence type="predicted"/>
<organism evidence="3 4">
    <name type="scientific">Thalassiosira oceanica</name>
    <name type="common">Marine diatom</name>
    <dbReference type="NCBI Taxonomy" id="159749"/>
    <lineage>
        <taxon>Eukaryota</taxon>
        <taxon>Sar</taxon>
        <taxon>Stramenopiles</taxon>
        <taxon>Ochrophyta</taxon>
        <taxon>Bacillariophyta</taxon>
        <taxon>Coscinodiscophyceae</taxon>
        <taxon>Thalassiosirophycidae</taxon>
        <taxon>Thalassiosirales</taxon>
        <taxon>Thalassiosiraceae</taxon>
        <taxon>Thalassiosira</taxon>
    </lineage>
</organism>
<feature type="signal peptide" evidence="2">
    <location>
        <begin position="1"/>
        <end position="31"/>
    </location>
</feature>
<keyword evidence="1" id="KW-0175">Coiled coil</keyword>
<protein>
    <submittedName>
        <fullName evidence="3">Uncharacterized protein</fullName>
    </submittedName>
</protein>
<evidence type="ECO:0000313" key="3">
    <source>
        <dbReference type="EMBL" id="EJK70644.1"/>
    </source>
</evidence>
<name>K0T0C1_THAOC</name>
<dbReference type="AlphaFoldDB" id="K0T0C1"/>
<dbReference type="Proteomes" id="UP000266841">
    <property type="component" value="Unassembled WGS sequence"/>
</dbReference>
<reference evidence="3 4" key="1">
    <citation type="journal article" date="2012" name="Genome Biol.">
        <title>Genome and low-iron response of an oceanic diatom adapted to chronic iron limitation.</title>
        <authorList>
            <person name="Lommer M."/>
            <person name="Specht M."/>
            <person name="Roy A.S."/>
            <person name="Kraemer L."/>
            <person name="Andreson R."/>
            <person name="Gutowska M.A."/>
            <person name="Wolf J."/>
            <person name="Bergner S.V."/>
            <person name="Schilhabel M.B."/>
            <person name="Klostermeier U.C."/>
            <person name="Beiko R.G."/>
            <person name="Rosenstiel P."/>
            <person name="Hippler M."/>
            <person name="Laroche J."/>
        </authorList>
    </citation>
    <scope>NUCLEOTIDE SEQUENCE [LARGE SCALE GENOMIC DNA]</scope>
    <source>
        <strain evidence="3 4">CCMP1005</strain>
    </source>
</reference>
<sequence length="223" mass="26308">MKRRRQTGNKRALAAVVLATLAALLQHPNDGLICAAETANDDEGLSRPVSYYELLGLEDEWTHRRKSGVLHNRKKRSNYRNRILTSDIKKVGGLASPRRDRQKYRTNFAFRSETGLQAERPIVSSRYDYARILRCYSSTVYPYKPASTLGQRYEYDWDLLELEEDYEQERLLYEEEKKLLEQESRQQQDEEDLYHTLRNGATNLKKSLNSVDPWDVFDQFFFR</sequence>
<gene>
    <name evidence="3" type="ORF">THAOC_07979</name>
</gene>